<evidence type="ECO:0000313" key="2">
    <source>
        <dbReference type="Proteomes" id="UP000095280"/>
    </source>
</evidence>
<keyword evidence="1" id="KW-0812">Transmembrane</keyword>
<keyword evidence="1" id="KW-1133">Transmembrane helix</keyword>
<organism evidence="2 3">
    <name type="scientific">Macrostomum lignano</name>
    <dbReference type="NCBI Taxonomy" id="282301"/>
    <lineage>
        <taxon>Eukaryota</taxon>
        <taxon>Metazoa</taxon>
        <taxon>Spiralia</taxon>
        <taxon>Lophotrochozoa</taxon>
        <taxon>Platyhelminthes</taxon>
        <taxon>Rhabditophora</taxon>
        <taxon>Macrostomorpha</taxon>
        <taxon>Macrostomida</taxon>
        <taxon>Macrostomidae</taxon>
        <taxon>Macrostomum</taxon>
    </lineage>
</organism>
<dbReference type="AlphaFoldDB" id="A0A1I8INZ0"/>
<dbReference type="Proteomes" id="UP000095280">
    <property type="component" value="Unplaced"/>
</dbReference>
<accession>A0A1I8INZ0</accession>
<evidence type="ECO:0000256" key="1">
    <source>
        <dbReference type="SAM" id="Phobius"/>
    </source>
</evidence>
<sequence length="230" mass="25582">MLRRTFYTYSTWLLRAIVLFNVLCAGFLGVYIFYFDASVGWTSRGLPPDTSGKAAAEGGDTGEAASSRCSFLDGAEAAQSEHEEASLPTSDGGSSRALKVFVVEEHHEDGAPIVPDRRYPFAEKFGGKEHIKLLMTFNDNFIMGGSRVAGLVSNGLWLYPDWVDFNDTGITRLKGTLQACRCPVYEQDRYPLMSPTINTTDTCSLSIRADIDRPMWLLRNFCFFLKGPFL</sequence>
<proteinExistence type="predicted"/>
<keyword evidence="1" id="KW-0472">Membrane</keyword>
<dbReference type="WBParaSite" id="maker-uti_cns_0014570-snap-gene-0.2-mRNA-1">
    <property type="protein sequence ID" value="maker-uti_cns_0014570-snap-gene-0.2-mRNA-1"/>
    <property type="gene ID" value="maker-uti_cns_0014570-snap-gene-0.2"/>
</dbReference>
<reference evidence="3" key="1">
    <citation type="submission" date="2016-11" db="UniProtKB">
        <authorList>
            <consortium name="WormBaseParasite"/>
        </authorList>
    </citation>
    <scope>IDENTIFICATION</scope>
</reference>
<feature type="transmembrane region" description="Helical" evidence="1">
    <location>
        <begin position="12"/>
        <end position="34"/>
    </location>
</feature>
<protein>
    <submittedName>
        <fullName evidence="3">Glyco_tran_10_N domain-containing protein</fullName>
    </submittedName>
</protein>
<evidence type="ECO:0000313" key="3">
    <source>
        <dbReference type="WBParaSite" id="maker-uti_cns_0014570-snap-gene-0.2-mRNA-1"/>
    </source>
</evidence>
<name>A0A1I8INZ0_9PLAT</name>
<keyword evidence="2" id="KW-1185">Reference proteome</keyword>